<dbReference type="AlphaFoldDB" id="A0A396S5E5"/>
<feature type="transmembrane region" description="Helical" evidence="3">
    <location>
        <begin position="77"/>
        <end position="95"/>
    </location>
</feature>
<feature type="transmembrane region" description="Helical" evidence="3">
    <location>
        <begin position="227"/>
        <end position="252"/>
    </location>
</feature>
<evidence type="ECO:0000256" key="2">
    <source>
        <dbReference type="ARBA" id="ARBA00007400"/>
    </source>
</evidence>
<keyword evidence="5" id="KW-0012">Acyltransferase</keyword>
<keyword evidence="3" id="KW-0472">Membrane</keyword>
<dbReference type="Proteomes" id="UP000265692">
    <property type="component" value="Unassembled WGS sequence"/>
</dbReference>
<comment type="similarity">
    <text evidence="2">Belongs to the acyltransferase 3 family.</text>
</comment>
<keyword evidence="5" id="KW-0808">Transferase</keyword>
<feature type="transmembrane region" description="Helical" evidence="3">
    <location>
        <begin position="115"/>
        <end position="131"/>
    </location>
</feature>
<comment type="caution">
    <text evidence="5">The sequence shown here is derived from an EMBL/GenBank/DDBJ whole genome shotgun (WGS) entry which is preliminary data.</text>
</comment>
<accession>A0A396S5E5</accession>
<comment type="subcellular location">
    <subcellularLocation>
        <location evidence="1">Membrane</location>
    </subcellularLocation>
</comment>
<feature type="transmembrane region" description="Helical" evidence="3">
    <location>
        <begin position="44"/>
        <end position="65"/>
    </location>
</feature>
<feature type="transmembrane region" description="Helical" evidence="3">
    <location>
        <begin position="21"/>
        <end position="38"/>
    </location>
</feature>
<evidence type="ECO:0000259" key="4">
    <source>
        <dbReference type="Pfam" id="PF01757"/>
    </source>
</evidence>
<evidence type="ECO:0000313" key="5">
    <source>
        <dbReference type="EMBL" id="RHW33978.1"/>
    </source>
</evidence>
<sequence>MYIRKEVVMKRTAYFDNAKAILIYLVVLGHLMSGYLLNNGYLDSLYIVIYLFHMPAFILISGHFSKTIKNKEDFKKMAKTLLLPYLIFQLLYTLYYKQVFGDSVTFDLFEPRYALWFLLSMIMWKLMLWVFGRHKAMILVSIVLSLLVGYISEVNQWLSLSRTFFFFPFFLLGYFLNRENFVKLKNHWNVAIASVLAVALVIFVYLYGNIQWKEWFFGRNPYDEISYGIFESGILSRMTIYVLMIVSTYIFLSLVPKSSQWYTNIGGKTLVVYLLHLFIVRAFRETGIYSWIEETGNYIALFAIAFVIVYVLSSKWVWKLTAPILTAGKK</sequence>
<dbReference type="InterPro" id="IPR002656">
    <property type="entry name" value="Acyl_transf_3_dom"/>
</dbReference>
<evidence type="ECO:0000313" key="6">
    <source>
        <dbReference type="Proteomes" id="UP000265692"/>
    </source>
</evidence>
<proteinExistence type="inferred from homology"/>
<keyword evidence="3" id="KW-0812">Transmembrane</keyword>
<feature type="transmembrane region" description="Helical" evidence="3">
    <location>
        <begin position="188"/>
        <end position="207"/>
    </location>
</feature>
<feature type="transmembrane region" description="Helical" evidence="3">
    <location>
        <begin position="158"/>
        <end position="176"/>
    </location>
</feature>
<organism evidence="5 6">
    <name type="scientific">Ureibacillus yapensis</name>
    <dbReference type="NCBI Taxonomy" id="2304605"/>
    <lineage>
        <taxon>Bacteria</taxon>
        <taxon>Bacillati</taxon>
        <taxon>Bacillota</taxon>
        <taxon>Bacilli</taxon>
        <taxon>Bacillales</taxon>
        <taxon>Caryophanaceae</taxon>
        <taxon>Ureibacillus</taxon>
    </lineage>
</organism>
<reference evidence="5 6" key="1">
    <citation type="submission" date="2018-08" db="EMBL/GenBank/DDBJ databases">
        <title>Lysinibacillus sp. YLB-03 draft genome sequence.</title>
        <authorList>
            <person name="Yu L."/>
        </authorList>
    </citation>
    <scope>NUCLEOTIDE SEQUENCE [LARGE SCALE GENOMIC DNA]</scope>
    <source>
        <strain evidence="5 6">YLB-03</strain>
    </source>
</reference>
<dbReference type="PANTHER" id="PTHR37312:SF1">
    <property type="entry name" value="MEMBRANE-BOUND ACYLTRANSFERASE YKRP-RELATED"/>
    <property type="match status" value="1"/>
</dbReference>
<dbReference type="EMBL" id="QWEI01000009">
    <property type="protein sequence ID" value="RHW33978.1"/>
    <property type="molecule type" value="Genomic_DNA"/>
</dbReference>
<protein>
    <submittedName>
        <fullName evidence="5">Acyltransferase</fullName>
    </submittedName>
</protein>
<feature type="domain" description="Acyltransferase 3" evidence="4">
    <location>
        <begin position="13"/>
        <end position="313"/>
    </location>
</feature>
<dbReference type="InterPro" id="IPR052734">
    <property type="entry name" value="Nod_factor_acetyltransferase"/>
</dbReference>
<dbReference type="PANTHER" id="PTHR37312">
    <property type="entry name" value="MEMBRANE-BOUND ACYLTRANSFERASE YKRP-RELATED"/>
    <property type="match status" value="1"/>
</dbReference>
<name>A0A396S5E5_9BACL</name>
<keyword evidence="6" id="KW-1185">Reference proteome</keyword>
<dbReference type="GO" id="GO:0016747">
    <property type="term" value="F:acyltransferase activity, transferring groups other than amino-acyl groups"/>
    <property type="evidence" value="ECO:0007669"/>
    <property type="project" value="InterPro"/>
</dbReference>
<gene>
    <name evidence="5" type="ORF">D1B33_14315</name>
</gene>
<feature type="transmembrane region" description="Helical" evidence="3">
    <location>
        <begin position="264"/>
        <end position="283"/>
    </location>
</feature>
<evidence type="ECO:0000256" key="3">
    <source>
        <dbReference type="SAM" id="Phobius"/>
    </source>
</evidence>
<keyword evidence="3" id="KW-1133">Transmembrane helix</keyword>
<feature type="transmembrane region" description="Helical" evidence="3">
    <location>
        <begin position="295"/>
        <end position="312"/>
    </location>
</feature>
<evidence type="ECO:0000256" key="1">
    <source>
        <dbReference type="ARBA" id="ARBA00004370"/>
    </source>
</evidence>
<feature type="transmembrane region" description="Helical" evidence="3">
    <location>
        <begin position="136"/>
        <end position="152"/>
    </location>
</feature>
<dbReference type="Pfam" id="PF01757">
    <property type="entry name" value="Acyl_transf_3"/>
    <property type="match status" value="1"/>
</dbReference>